<reference evidence="2 3" key="1">
    <citation type="submission" date="2019-01" db="EMBL/GenBank/DDBJ databases">
        <title>Draft genome sequences of the type strains of six Macrococcus species.</title>
        <authorList>
            <person name="Mazhar S."/>
            <person name="Altermann E."/>
            <person name="Hill C."/>
            <person name="Mcauliffe O."/>
        </authorList>
    </citation>
    <scope>NUCLEOTIDE SEQUENCE [LARGE SCALE GENOMIC DNA]</scope>
    <source>
        <strain evidence="2 3">CCM4809</strain>
    </source>
</reference>
<accession>A0A4R6BND4</accession>
<evidence type="ECO:0000313" key="3">
    <source>
        <dbReference type="Proteomes" id="UP000295328"/>
    </source>
</evidence>
<keyword evidence="1" id="KW-0472">Membrane</keyword>
<feature type="transmembrane region" description="Helical" evidence="1">
    <location>
        <begin position="182"/>
        <end position="204"/>
    </location>
</feature>
<keyword evidence="3" id="KW-1185">Reference proteome</keyword>
<comment type="caution">
    <text evidence="2">The sequence shown here is derived from an EMBL/GenBank/DDBJ whole genome shotgun (WGS) entry which is preliminary data.</text>
</comment>
<proteinExistence type="predicted"/>
<gene>
    <name evidence="2" type="ORF">ERX37_04545</name>
</gene>
<organism evidence="2 3">
    <name type="scientific">Macrococcus hajekii</name>
    <dbReference type="NCBI Taxonomy" id="198482"/>
    <lineage>
        <taxon>Bacteria</taxon>
        <taxon>Bacillati</taxon>
        <taxon>Bacillota</taxon>
        <taxon>Bacilli</taxon>
        <taxon>Bacillales</taxon>
        <taxon>Staphylococcaceae</taxon>
        <taxon>Macrococcus</taxon>
    </lineage>
</organism>
<evidence type="ECO:0000313" key="2">
    <source>
        <dbReference type="EMBL" id="TDM03360.1"/>
    </source>
</evidence>
<dbReference type="AlphaFoldDB" id="A0A4R6BND4"/>
<keyword evidence="1" id="KW-1133">Transmembrane helix</keyword>
<evidence type="ECO:0000256" key="1">
    <source>
        <dbReference type="SAM" id="Phobius"/>
    </source>
</evidence>
<sequence>MNQYLSQSFNTHTLAVSANIVTSDGYLLIAKRSSGSIDSNTYYCSVNGQSEFYDENVQFYQNSVYEDLPTMHFDKNNRIDFSHEMSREAIAELGIYHLKDQWNIIGLSYLSINNNNRPIKKRRMHFNLLMENQTDQTFKDIYDKKDSQTESFEHDDLLGFKTEIFRSRAQLSRFYIKKSVGWILNQQIYSVPLLTALLILLYLFGQNNSKIFLSDWQNLLQPFIQDSITWLVISILIVFHIIKVWMGNYYLIFKKNSYKGILKKDDNIFSHIYKEHKNFSQYNVVARMLIVLHYRNMLKK</sequence>
<protein>
    <submittedName>
        <fullName evidence="2">Uncharacterized protein</fullName>
    </submittedName>
</protein>
<keyword evidence="1" id="KW-0812">Transmembrane</keyword>
<feature type="transmembrane region" description="Helical" evidence="1">
    <location>
        <begin position="228"/>
        <end position="253"/>
    </location>
</feature>
<dbReference type="RefSeq" id="WP_133429456.1">
    <property type="nucleotide sequence ID" value="NZ_BMCC01000001.1"/>
</dbReference>
<dbReference type="Proteomes" id="UP000295328">
    <property type="component" value="Unassembled WGS sequence"/>
</dbReference>
<dbReference type="EMBL" id="SCWE01000001">
    <property type="protein sequence ID" value="TDM03360.1"/>
    <property type="molecule type" value="Genomic_DNA"/>
</dbReference>
<name>A0A4R6BND4_9STAP</name>
<dbReference type="OrthoDB" id="2081131at2"/>